<evidence type="ECO:0000256" key="1">
    <source>
        <dbReference type="ARBA" id="ARBA00001971"/>
    </source>
</evidence>
<keyword evidence="6 8" id="KW-0408">Iron</keyword>
<dbReference type="InterPro" id="IPR017972">
    <property type="entry name" value="Cyt_P450_CS"/>
</dbReference>
<evidence type="ECO:0000256" key="5">
    <source>
        <dbReference type="ARBA" id="ARBA00023002"/>
    </source>
</evidence>
<evidence type="ECO:0000256" key="9">
    <source>
        <dbReference type="RuleBase" id="RU000461"/>
    </source>
</evidence>
<organism evidence="10 11">
    <name type="scientific">Branchiostoma lanceolatum</name>
    <name type="common">Common lancelet</name>
    <name type="synonym">Amphioxus lanceolatum</name>
    <dbReference type="NCBI Taxonomy" id="7740"/>
    <lineage>
        <taxon>Eukaryota</taxon>
        <taxon>Metazoa</taxon>
        <taxon>Chordata</taxon>
        <taxon>Cephalochordata</taxon>
        <taxon>Leptocardii</taxon>
        <taxon>Amphioxiformes</taxon>
        <taxon>Branchiostomatidae</taxon>
        <taxon>Branchiostoma</taxon>
    </lineage>
</organism>
<dbReference type="InterPro" id="IPR050479">
    <property type="entry name" value="CYP11_CYP27_families"/>
</dbReference>
<sequence length="523" mass="59269">MSHILKIIGRRATVTHDANLAVWRLGQHGRGAASTATATEQTVQDRAVRQFDEIPGPKGLPFIGTALDYSPLGRFPIHTKMANSTIERYKTYGKIYREKIGPQEMVFVCDPKDIETVFRSDGRHPERPIPQAIATYRRLRKKPLGVALLNGEEWFRVRSSVNKDMMRPKAVGAYAGLQDEVSRELIGLIRGVVRKGETAGQVPDFTKLLYKWGLDSLSLVVLGKRIGCLTLDQLPEDSDAQQMIGAVNDFFLGFAKLQMSLPLYKYMSTPGWKNFERAMDTISSVAEKMIGEKLGELRQMEEPPEEADFLTNLLSREDMTLDEATLMAVDLLNGAIDSTAHTLVFNLFCLAKNPDAQQKLYEEIMEVVPPGQPIDDTVLNKMHYLRAVVKETFRIYPTVLNTARTLTRDVVLSGYHVPAKTNVLLAQNVISTLPEYYPEPKSYIPERWLRTGSSTVQSFSLLPFGYGPRMCVGRRFAEQELYLGLVRIIQNFHVGWDGEDMKQVWRIFNAPDRDTFIFRERET</sequence>
<dbReference type="PANTHER" id="PTHR24279:SF120">
    <property type="entry name" value="CYTOCHROME P450"/>
    <property type="match status" value="1"/>
</dbReference>
<protein>
    <submittedName>
        <fullName evidence="10">CYP11A1 protein</fullName>
    </submittedName>
</protein>
<dbReference type="FunFam" id="1.10.630.10:FF:000442">
    <property type="entry name" value="Putative cytochrome P450 superfamily protein"/>
    <property type="match status" value="1"/>
</dbReference>
<dbReference type="OrthoDB" id="3945418at2759"/>
<keyword evidence="11" id="KW-1185">Reference proteome</keyword>
<dbReference type="GO" id="GO:0016705">
    <property type="term" value="F:oxidoreductase activity, acting on paired donors, with incorporation or reduction of molecular oxygen"/>
    <property type="evidence" value="ECO:0007669"/>
    <property type="project" value="InterPro"/>
</dbReference>
<dbReference type="AlphaFoldDB" id="A0A8J9Z9K0"/>
<keyword evidence="4 8" id="KW-0479">Metal-binding</keyword>
<dbReference type="GO" id="GO:0020037">
    <property type="term" value="F:heme binding"/>
    <property type="evidence" value="ECO:0007669"/>
    <property type="project" value="InterPro"/>
</dbReference>
<evidence type="ECO:0000256" key="4">
    <source>
        <dbReference type="ARBA" id="ARBA00022723"/>
    </source>
</evidence>
<evidence type="ECO:0000256" key="3">
    <source>
        <dbReference type="ARBA" id="ARBA00022617"/>
    </source>
</evidence>
<dbReference type="InterPro" id="IPR001128">
    <property type="entry name" value="Cyt_P450"/>
</dbReference>
<gene>
    <name evidence="10" type="primary">CYP11A1</name>
    <name evidence="10" type="ORF">BLAG_LOCUS10544</name>
</gene>
<reference evidence="10" key="1">
    <citation type="submission" date="2022-01" db="EMBL/GenBank/DDBJ databases">
        <authorList>
            <person name="Braso-Vives M."/>
        </authorList>
    </citation>
    <scope>NUCLEOTIDE SEQUENCE</scope>
</reference>
<keyword evidence="7 9" id="KW-0503">Monooxygenase</keyword>
<dbReference type="InterPro" id="IPR036396">
    <property type="entry name" value="Cyt_P450_sf"/>
</dbReference>
<keyword evidence="3 8" id="KW-0349">Heme</keyword>
<dbReference type="Pfam" id="PF00067">
    <property type="entry name" value="p450"/>
    <property type="match status" value="1"/>
</dbReference>
<evidence type="ECO:0000256" key="6">
    <source>
        <dbReference type="ARBA" id="ARBA00023004"/>
    </source>
</evidence>
<evidence type="ECO:0000313" key="11">
    <source>
        <dbReference type="Proteomes" id="UP000838412"/>
    </source>
</evidence>
<dbReference type="GO" id="GO:0006629">
    <property type="term" value="P:lipid metabolic process"/>
    <property type="evidence" value="ECO:0007669"/>
    <property type="project" value="UniProtKB-ARBA"/>
</dbReference>
<comment type="cofactor">
    <cofactor evidence="1 8">
        <name>heme</name>
        <dbReference type="ChEBI" id="CHEBI:30413"/>
    </cofactor>
</comment>
<accession>A0A8J9Z9K0</accession>
<dbReference type="Gene3D" id="1.10.630.10">
    <property type="entry name" value="Cytochrome P450"/>
    <property type="match status" value="1"/>
</dbReference>
<feature type="binding site" description="axial binding residue" evidence="8">
    <location>
        <position position="471"/>
    </location>
    <ligand>
        <name>heme</name>
        <dbReference type="ChEBI" id="CHEBI:30413"/>
    </ligand>
    <ligandPart>
        <name>Fe</name>
        <dbReference type="ChEBI" id="CHEBI:18248"/>
    </ligandPart>
</feature>
<dbReference type="PANTHER" id="PTHR24279">
    <property type="entry name" value="CYTOCHROME P450"/>
    <property type="match status" value="1"/>
</dbReference>
<evidence type="ECO:0000313" key="10">
    <source>
        <dbReference type="EMBL" id="CAH1249446.1"/>
    </source>
</evidence>
<dbReference type="PRINTS" id="PR00463">
    <property type="entry name" value="EP450I"/>
</dbReference>
<dbReference type="PRINTS" id="PR00385">
    <property type="entry name" value="P450"/>
</dbReference>
<evidence type="ECO:0000256" key="8">
    <source>
        <dbReference type="PIRSR" id="PIRSR602401-1"/>
    </source>
</evidence>
<dbReference type="EMBL" id="OV696702">
    <property type="protein sequence ID" value="CAH1249446.1"/>
    <property type="molecule type" value="Genomic_DNA"/>
</dbReference>
<name>A0A8J9Z9K0_BRALA</name>
<evidence type="ECO:0000256" key="7">
    <source>
        <dbReference type="ARBA" id="ARBA00023033"/>
    </source>
</evidence>
<dbReference type="Proteomes" id="UP000838412">
    <property type="component" value="Chromosome 17"/>
</dbReference>
<dbReference type="CDD" id="cd11054">
    <property type="entry name" value="CYP24A1-like"/>
    <property type="match status" value="1"/>
</dbReference>
<dbReference type="GO" id="GO:0005506">
    <property type="term" value="F:iron ion binding"/>
    <property type="evidence" value="ECO:0007669"/>
    <property type="project" value="InterPro"/>
</dbReference>
<dbReference type="PROSITE" id="PS00086">
    <property type="entry name" value="CYTOCHROME_P450"/>
    <property type="match status" value="1"/>
</dbReference>
<keyword evidence="5 9" id="KW-0560">Oxidoreductase</keyword>
<evidence type="ECO:0000256" key="2">
    <source>
        <dbReference type="ARBA" id="ARBA00010617"/>
    </source>
</evidence>
<dbReference type="InterPro" id="IPR002401">
    <property type="entry name" value="Cyt_P450_E_grp-I"/>
</dbReference>
<proteinExistence type="inferred from homology"/>
<comment type="similarity">
    <text evidence="2 9">Belongs to the cytochrome P450 family.</text>
</comment>
<dbReference type="SUPFAM" id="SSF48264">
    <property type="entry name" value="Cytochrome P450"/>
    <property type="match status" value="1"/>
</dbReference>
<dbReference type="GO" id="GO:0004497">
    <property type="term" value="F:monooxygenase activity"/>
    <property type="evidence" value="ECO:0007669"/>
    <property type="project" value="UniProtKB-KW"/>
</dbReference>